<dbReference type="PROSITE" id="PS51294">
    <property type="entry name" value="HTH_MYB"/>
    <property type="match status" value="1"/>
</dbReference>
<feature type="domain" description="SANT" evidence="25">
    <location>
        <begin position="98"/>
        <end position="149"/>
    </location>
</feature>
<feature type="domain" description="HTH myb-type" evidence="26">
    <location>
        <begin position="102"/>
        <end position="149"/>
    </location>
</feature>
<keyword evidence="5" id="KW-0645">Protease</keyword>
<dbReference type="PROSITE" id="PS50090">
    <property type="entry name" value="MYB_LIKE"/>
    <property type="match status" value="1"/>
</dbReference>
<dbReference type="Gene3D" id="3.40.140.10">
    <property type="entry name" value="Cytidine Deaminase, domain 2"/>
    <property type="match status" value="1"/>
</dbReference>
<comment type="subcellular location">
    <subcellularLocation>
        <location evidence="2">Nucleus</location>
    </subcellularLocation>
</comment>
<dbReference type="GO" id="GO:0006515">
    <property type="term" value="P:protein quality control for misfolded or incompletely synthesized proteins"/>
    <property type="evidence" value="ECO:0007669"/>
    <property type="project" value="TreeGrafter"/>
</dbReference>
<evidence type="ECO:0000256" key="13">
    <source>
        <dbReference type="ARBA" id="ARBA00023125"/>
    </source>
</evidence>
<keyword evidence="9" id="KW-0862">Zinc</keyword>
<comment type="similarity">
    <text evidence="18">Belongs to the peptidase M48 family.</text>
</comment>
<evidence type="ECO:0000256" key="8">
    <source>
        <dbReference type="ARBA" id="ARBA00022801"/>
    </source>
</evidence>
<dbReference type="FunFam" id="1.10.10.60:FF:000151">
    <property type="entry name" value="histone H2A deubiquitinase MYSM1 isoform X2"/>
    <property type="match status" value="1"/>
</dbReference>
<dbReference type="InterPro" id="IPR051156">
    <property type="entry name" value="Mito/Outer_Membr_Metalloprot"/>
</dbReference>
<comment type="subunit">
    <text evidence="4">Homooligomer.</text>
</comment>
<feature type="region of interest" description="Disordered" evidence="21">
    <location>
        <begin position="1211"/>
        <end position="1251"/>
    </location>
</feature>
<evidence type="ECO:0000256" key="20">
    <source>
        <dbReference type="ARBA" id="ARBA00042978"/>
    </source>
</evidence>
<dbReference type="Proteomes" id="UP001152622">
    <property type="component" value="Chromosome 2"/>
</dbReference>
<dbReference type="InterPro" id="IPR001915">
    <property type="entry name" value="Peptidase_M48"/>
</dbReference>
<keyword evidence="7" id="KW-0833">Ubl conjugation pathway</keyword>
<proteinExistence type="inferred from homology"/>
<dbReference type="GO" id="GO:0004222">
    <property type="term" value="F:metalloendopeptidase activity"/>
    <property type="evidence" value="ECO:0007669"/>
    <property type="project" value="InterPro"/>
</dbReference>
<keyword evidence="13" id="KW-0238">DNA-binding</keyword>
<evidence type="ECO:0000259" key="22">
    <source>
        <dbReference type="PROSITE" id="PS50090"/>
    </source>
</evidence>
<dbReference type="PANTHER" id="PTHR22726">
    <property type="entry name" value="METALLOENDOPEPTIDASE OMA1"/>
    <property type="match status" value="1"/>
</dbReference>
<dbReference type="GO" id="GO:0046872">
    <property type="term" value="F:metal ion binding"/>
    <property type="evidence" value="ECO:0007669"/>
    <property type="project" value="UniProtKB-KW"/>
</dbReference>
<dbReference type="CDD" id="cd07331">
    <property type="entry name" value="M48C_Oma1_like"/>
    <property type="match status" value="1"/>
</dbReference>
<reference evidence="27" key="1">
    <citation type="journal article" date="2023" name="Science">
        <title>Genome structures resolve the early diversification of teleost fishes.</title>
        <authorList>
            <person name="Parey E."/>
            <person name="Louis A."/>
            <person name="Montfort J."/>
            <person name="Bouchez O."/>
            <person name="Roques C."/>
            <person name="Iampietro C."/>
            <person name="Lluch J."/>
            <person name="Castinel A."/>
            <person name="Donnadieu C."/>
            <person name="Desvignes T."/>
            <person name="Floi Bucao C."/>
            <person name="Jouanno E."/>
            <person name="Wen M."/>
            <person name="Mejri S."/>
            <person name="Dirks R."/>
            <person name="Jansen H."/>
            <person name="Henkel C."/>
            <person name="Chen W.J."/>
            <person name="Zahm M."/>
            <person name="Cabau C."/>
            <person name="Klopp C."/>
            <person name="Thompson A.W."/>
            <person name="Robinson-Rechavi M."/>
            <person name="Braasch I."/>
            <person name="Lecointre G."/>
            <person name="Bobe J."/>
            <person name="Postlethwait J.H."/>
            <person name="Berthelot C."/>
            <person name="Roest Crollius H."/>
            <person name="Guiguen Y."/>
        </authorList>
    </citation>
    <scope>NUCLEOTIDE SEQUENCE</scope>
    <source>
        <strain evidence="27">WJC10195</strain>
    </source>
</reference>
<dbReference type="InterPro" id="IPR017884">
    <property type="entry name" value="SANT_dom"/>
</dbReference>
<evidence type="ECO:0000256" key="9">
    <source>
        <dbReference type="ARBA" id="ARBA00022833"/>
    </source>
</evidence>
<dbReference type="PROSITE" id="PS50249">
    <property type="entry name" value="MPN"/>
    <property type="match status" value="1"/>
</dbReference>
<evidence type="ECO:0000256" key="17">
    <source>
        <dbReference type="ARBA" id="ARBA00032256"/>
    </source>
</evidence>
<comment type="similarity">
    <text evidence="3">Belongs to the peptidase M67A family. MYSM1 subfamily.</text>
</comment>
<accession>A0A9Q1JAD8</accession>
<dbReference type="SUPFAM" id="SSF46689">
    <property type="entry name" value="Homeodomain-like"/>
    <property type="match status" value="2"/>
</dbReference>
<dbReference type="InterPro" id="IPR036388">
    <property type="entry name" value="WH-like_DNA-bd_sf"/>
</dbReference>
<evidence type="ECO:0000256" key="16">
    <source>
        <dbReference type="ARBA" id="ARBA00023242"/>
    </source>
</evidence>
<sequence length="1267" mass="140951">MADELDIVDIEGDETEVNMRGNMEGAILHDQQYLQSAWRTNSGVLPWTLDSSISAENREVIENMLLEEEYYLAGKELPKSMWTDDKQKVKRSPVKPTGAPVRWAQEEKDLFEKGLAQFGRRWTKIAKLIGSRTVLQVKSYARQYLKNKAKSDVCMPAAPADCLGSLNGVPSGAECSSDRSAGDHMAVLSNAVRIERLSDDEDVDITDDLSNDAPPLGVKAEPCERRPSEEPDSKEEPGQSPPSPSVHIPKCTTSSNPSKQPCSEDSDADAACDVWDQCYPALGEEGGLQLYKSGSPGGGSQSESEDTDGAVLSEREAELEEELEEGEEEELKVPEHEVYLDTSAITEEEKQAISEFFEGRPSKTPERYRKIRNYILDQWEKSKPKYLNKTSVRPGLKNCGDVNCIGRIHTYLELIGAINFNCEQAVYNRPRVVDRSRAKEGRDTLEAFQLAQRLQSMRTRKRRVRDMWGNWCDAKDLEGQTFEHLSAEDLARRREESRKRHKPCKIPRQKGSFDPFQLIPCQAFGDQKKEPFQVLVCAEALVVMDMHAHVSMGEVIGLLGGAYSEGEKVLKICAAEPCNSLSTGLQCEMDPVSQTQASELLAGHGYSVVGWYHSHPAFDPNPSLRDIDTQAKYQSYFSRGGAPFIGMIISPYNPTNTSPLSQTTCLVVSEEEGPTGSHKLPFRFVIQQSCEEPDWAQVQRRAQWVVHKYRLSHGSVPMDRLFRRDSHLTCLEKMLASLRKFLELLPDNVVNTFLTQIETLFLYEFTIEKMENQDEGDASSTLPPVISPLGFSTVQPPEDEELSSVRTVSTEGGPVVSLEIEEGSPVQPHKISCKQGRAEDLKVSACLSTHCVHNFHTSGPLRALPIPLIWLILKPIQKLAAILLGRTVRKWWVTLPANRQELLRQAVWRYRWHLAAGGAVLLLALSMFLFTHLDESPVTGRTRLLVFSRENFAELANVTSEGYMEEYKDSFIPLEDPRHKVVEAVVKHLVQRNQDIEDVAGVSWSVHVVDNATMNAFVLPNGKVFIFTGMLEAVADIHQLTFILGHEMAHALIGHSAEQASMSHMVDLLSLLFLTAIWAVCPQDSLAALAHWVQGKLVKFMFNRPYSRKLEAEADKVGLQLAAKACADVRAGPVFWQQMEISDQLRGDPTVPEWLSTHPSHRNRVNKLDRLVPEALELRASCNCPALPGTDPRTVFSKSVKLLLDSVKVKGQEGTHKGPRGLGALIPPQTPAGTHQGTQPQLAGALGAPPSLPQALVSKQADALKGH</sequence>
<dbReference type="InterPro" id="IPR017930">
    <property type="entry name" value="Myb_dom"/>
</dbReference>
<feature type="domain" description="MPN" evidence="23">
    <location>
        <begin position="534"/>
        <end position="666"/>
    </location>
</feature>
<keyword evidence="8" id="KW-0378">Hydrolase</keyword>
<dbReference type="PROSITE" id="PS50934">
    <property type="entry name" value="SWIRM"/>
    <property type="match status" value="1"/>
</dbReference>
<dbReference type="GO" id="GO:0003677">
    <property type="term" value="F:DNA binding"/>
    <property type="evidence" value="ECO:0007669"/>
    <property type="project" value="UniProtKB-KW"/>
</dbReference>
<evidence type="ECO:0000259" key="25">
    <source>
        <dbReference type="PROSITE" id="PS51293"/>
    </source>
</evidence>
<evidence type="ECO:0000256" key="21">
    <source>
        <dbReference type="SAM" id="MobiDB-lite"/>
    </source>
</evidence>
<keyword evidence="10" id="KW-0156">Chromatin regulator</keyword>
<dbReference type="InterPro" id="IPR000555">
    <property type="entry name" value="JAMM/MPN+_dom"/>
</dbReference>
<evidence type="ECO:0000256" key="1">
    <source>
        <dbReference type="ARBA" id="ARBA00001947"/>
    </source>
</evidence>
<evidence type="ECO:0000256" key="10">
    <source>
        <dbReference type="ARBA" id="ARBA00022853"/>
    </source>
</evidence>
<evidence type="ECO:0000259" key="23">
    <source>
        <dbReference type="PROSITE" id="PS50249"/>
    </source>
</evidence>
<evidence type="ECO:0000256" key="4">
    <source>
        <dbReference type="ARBA" id="ARBA00011182"/>
    </source>
</evidence>
<dbReference type="Gene3D" id="1.10.10.10">
    <property type="entry name" value="Winged helix-like DNA-binding domain superfamily/Winged helix DNA-binding domain"/>
    <property type="match status" value="1"/>
</dbReference>
<dbReference type="FunFam" id="1.10.10.10:FF:000193">
    <property type="entry name" value="histone H2A deubiquitinase MYSM1 isoform X1"/>
    <property type="match status" value="1"/>
</dbReference>
<dbReference type="Pfam" id="PF01398">
    <property type="entry name" value="JAB"/>
    <property type="match status" value="1"/>
</dbReference>
<feature type="domain" description="Myb-like" evidence="22">
    <location>
        <begin position="95"/>
        <end position="145"/>
    </location>
</feature>
<feature type="region of interest" description="Disordered" evidence="21">
    <location>
        <begin position="202"/>
        <end position="267"/>
    </location>
</feature>
<comment type="caution">
    <text evidence="27">The sequence shown here is derived from an EMBL/GenBank/DDBJ whole genome shotgun (WGS) entry which is preliminary data.</text>
</comment>
<feature type="compositionally biased region" description="Polar residues" evidence="21">
    <location>
        <begin position="251"/>
        <end position="261"/>
    </location>
</feature>
<evidence type="ECO:0000313" key="28">
    <source>
        <dbReference type="Proteomes" id="UP001152622"/>
    </source>
</evidence>
<dbReference type="SMART" id="SM00717">
    <property type="entry name" value="SANT"/>
    <property type="match status" value="1"/>
</dbReference>
<dbReference type="GO" id="GO:0006325">
    <property type="term" value="P:chromatin organization"/>
    <property type="evidence" value="ECO:0007669"/>
    <property type="project" value="UniProtKB-KW"/>
</dbReference>
<dbReference type="Pfam" id="PF04433">
    <property type="entry name" value="SWIRM"/>
    <property type="match status" value="1"/>
</dbReference>
<dbReference type="PROSITE" id="PS51293">
    <property type="entry name" value="SANT"/>
    <property type="match status" value="1"/>
</dbReference>
<dbReference type="GO" id="GO:0034982">
    <property type="term" value="P:mitochondrial protein processing"/>
    <property type="evidence" value="ECO:0007669"/>
    <property type="project" value="TreeGrafter"/>
</dbReference>
<evidence type="ECO:0000256" key="6">
    <source>
        <dbReference type="ARBA" id="ARBA00022723"/>
    </source>
</evidence>
<keyword evidence="15" id="KW-0804">Transcription</keyword>
<evidence type="ECO:0000256" key="15">
    <source>
        <dbReference type="ARBA" id="ARBA00023163"/>
    </source>
</evidence>
<evidence type="ECO:0000256" key="7">
    <source>
        <dbReference type="ARBA" id="ARBA00022786"/>
    </source>
</evidence>
<evidence type="ECO:0000256" key="2">
    <source>
        <dbReference type="ARBA" id="ARBA00004123"/>
    </source>
</evidence>
<comment type="cofactor">
    <cofactor evidence="1">
        <name>Zn(2+)</name>
        <dbReference type="ChEBI" id="CHEBI:29105"/>
    </cofactor>
</comment>
<dbReference type="Pfam" id="PF00249">
    <property type="entry name" value="Myb_DNA-binding"/>
    <property type="match status" value="1"/>
</dbReference>
<evidence type="ECO:0000256" key="18">
    <source>
        <dbReference type="ARBA" id="ARBA00038233"/>
    </source>
</evidence>
<organism evidence="27 28">
    <name type="scientific">Synaphobranchus kaupii</name>
    <name type="common">Kaup's arrowtooth eel</name>
    <dbReference type="NCBI Taxonomy" id="118154"/>
    <lineage>
        <taxon>Eukaryota</taxon>
        <taxon>Metazoa</taxon>
        <taxon>Chordata</taxon>
        <taxon>Craniata</taxon>
        <taxon>Vertebrata</taxon>
        <taxon>Euteleostomi</taxon>
        <taxon>Actinopterygii</taxon>
        <taxon>Neopterygii</taxon>
        <taxon>Teleostei</taxon>
        <taxon>Anguilliformes</taxon>
        <taxon>Synaphobranchidae</taxon>
        <taxon>Synaphobranchus</taxon>
    </lineage>
</organism>
<keyword evidence="12" id="KW-0482">Metalloprotease</keyword>
<dbReference type="InterPro" id="IPR037518">
    <property type="entry name" value="MPN"/>
</dbReference>
<dbReference type="GO" id="GO:0005634">
    <property type="term" value="C:nucleus"/>
    <property type="evidence" value="ECO:0007669"/>
    <property type="project" value="UniProtKB-SubCell"/>
</dbReference>
<dbReference type="Gene3D" id="3.30.2010.10">
    <property type="entry name" value="Metalloproteases ('zincins'), catalytic domain"/>
    <property type="match status" value="1"/>
</dbReference>
<dbReference type="Pfam" id="PF01435">
    <property type="entry name" value="Peptidase_M48"/>
    <property type="match status" value="1"/>
</dbReference>
<feature type="region of interest" description="Disordered" evidence="21">
    <location>
        <begin position="289"/>
        <end position="319"/>
    </location>
</feature>
<dbReference type="EMBL" id="JAINUF010000002">
    <property type="protein sequence ID" value="KAJ8376366.1"/>
    <property type="molecule type" value="Genomic_DNA"/>
</dbReference>
<dbReference type="InterPro" id="IPR007526">
    <property type="entry name" value="SWIRM"/>
</dbReference>
<protein>
    <recommendedName>
        <fullName evidence="19">Metalloendopeptidase OMA1, mitochondrial</fullName>
    </recommendedName>
    <alternativeName>
        <fullName evidence="17">Myb-like, SWIRM and MPN domain-containing protein 1</fullName>
    </alternativeName>
    <alternativeName>
        <fullName evidence="20">Overlapping with the m-AAA protease 1 homolog</fullName>
    </alternativeName>
</protein>
<evidence type="ECO:0000259" key="24">
    <source>
        <dbReference type="PROSITE" id="PS50934"/>
    </source>
</evidence>
<evidence type="ECO:0000256" key="11">
    <source>
        <dbReference type="ARBA" id="ARBA00023015"/>
    </source>
</evidence>
<dbReference type="SUPFAM" id="SSF102712">
    <property type="entry name" value="JAB1/MPN domain"/>
    <property type="match status" value="1"/>
</dbReference>
<feature type="domain" description="SWIRM" evidence="24">
    <location>
        <begin position="331"/>
        <end position="429"/>
    </location>
</feature>
<dbReference type="GO" id="GO:0005743">
    <property type="term" value="C:mitochondrial inner membrane"/>
    <property type="evidence" value="ECO:0007669"/>
    <property type="project" value="TreeGrafter"/>
</dbReference>
<evidence type="ECO:0000313" key="27">
    <source>
        <dbReference type="EMBL" id="KAJ8376366.1"/>
    </source>
</evidence>
<gene>
    <name evidence="27" type="ORF">SKAU_G00069460</name>
</gene>
<dbReference type="Gene3D" id="1.10.10.60">
    <property type="entry name" value="Homeodomain-like"/>
    <property type="match status" value="1"/>
</dbReference>
<keyword evidence="28" id="KW-1185">Reference proteome</keyword>
<dbReference type="PANTHER" id="PTHR22726:SF1">
    <property type="entry name" value="METALLOENDOPEPTIDASE OMA1, MITOCHONDRIAL"/>
    <property type="match status" value="1"/>
</dbReference>
<dbReference type="CDD" id="cd08067">
    <property type="entry name" value="MPN_2A_DUB"/>
    <property type="match status" value="1"/>
</dbReference>
<evidence type="ECO:0000256" key="12">
    <source>
        <dbReference type="ARBA" id="ARBA00023049"/>
    </source>
</evidence>
<evidence type="ECO:0000256" key="14">
    <source>
        <dbReference type="ARBA" id="ARBA00023159"/>
    </source>
</evidence>
<dbReference type="InterPro" id="IPR001005">
    <property type="entry name" value="SANT/Myb"/>
</dbReference>
<name>A0A9Q1JAD8_SYNKA</name>
<feature type="compositionally biased region" description="Polar residues" evidence="21">
    <location>
        <begin position="1231"/>
        <end position="1241"/>
    </location>
</feature>
<evidence type="ECO:0000256" key="3">
    <source>
        <dbReference type="ARBA" id="ARBA00007194"/>
    </source>
</evidence>
<dbReference type="FunFam" id="3.40.140.10:FF:000018">
    <property type="entry name" value="histone H2A deubiquitinase MYSM1 isoform X2"/>
    <property type="match status" value="1"/>
</dbReference>
<dbReference type="AlphaFoldDB" id="A0A9Q1JAD8"/>
<keyword evidence="6" id="KW-0479">Metal-binding</keyword>
<dbReference type="InterPro" id="IPR009057">
    <property type="entry name" value="Homeodomain-like_sf"/>
</dbReference>
<keyword evidence="16" id="KW-0539">Nucleus</keyword>
<dbReference type="CDD" id="cd00167">
    <property type="entry name" value="SANT"/>
    <property type="match status" value="1"/>
</dbReference>
<dbReference type="OrthoDB" id="7464992at2759"/>
<keyword evidence="11" id="KW-0805">Transcription regulation</keyword>
<evidence type="ECO:0000259" key="26">
    <source>
        <dbReference type="PROSITE" id="PS51294"/>
    </source>
</evidence>
<keyword evidence="14" id="KW-0010">Activator</keyword>
<evidence type="ECO:0000256" key="5">
    <source>
        <dbReference type="ARBA" id="ARBA00022670"/>
    </source>
</evidence>
<evidence type="ECO:0000256" key="19">
    <source>
        <dbReference type="ARBA" id="ARBA00040360"/>
    </source>
</evidence>
<feature type="compositionally biased region" description="Basic and acidic residues" evidence="21">
    <location>
        <begin position="221"/>
        <end position="237"/>
    </location>
</feature>